<dbReference type="InterPro" id="IPR012338">
    <property type="entry name" value="Beta-lactam/transpept-like"/>
</dbReference>
<dbReference type="AlphaFoldDB" id="A0A6J4ML87"/>
<organism evidence="1">
    <name type="scientific">uncultured Gemmatimonadaceae bacterium</name>
    <dbReference type="NCBI Taxonomy" id="246130"/>
    <lineage>
        <taxon>Bacteria</taxon>
        <taxon>Pseudomonadati</taxon>
        <taxon>Gemmatimonadota</taxon>
        <taxon>Gemmatimonadia</taxon>
        <taxon>Gemmatimonadales</taxon>
        <taxon>Gemmatimonadaceae</taxon>
        <taxon>environmental samples</taxon>
    </lineage>
</organism>
<dbReference type="EMBL" id="CADCTX010000913">
    <property type="protein sequence ID" value="CAA9358322.1"/>
    <property type="molecule type" value="Genomic_DNA"/>
</dbReference>
<reference evidence="1" key="1">
    <citation type="submission" date="2020-02" db="EMBL/GenBank/DDBJ databases">
        <authorList>
            <person name="Meier V. D."/>
        </authorList>
    </citation>
    <scope>NUCLEOTIDE SEQUENCE</scope>
    <source>
        <strain evidence="1">AVDCRST_MAG40</strain>
    </source>
</reference>
<dbReference type="Gene3D" id="3.40.710.10">
    <property type="entry name" value="DD-peptidase/beta-lactamase superfamily"/>
    <property type="match status" value="1"/>
</dbReference>
<protein>
    <submittedName>
        <fullName evidence="1">Uncharacterized protein</fullName>
    </submittedName>
</protein>
<evidence type="ECO:0000313" key="1">
    <source>
        <dbReference type="EMBL" id="CAA9358322.1"/>
    </source>
</evidence>
<sequence>EVKYYLPAEPGLGLTAPMAPSVFPGEGPAPITYGAFHLESFDASGAWVSSTVDLLRFLTGVDGRASRPDILSPGLVAEMTGSGPTVCVSSGCYYASGWLVRPTQGDATWEHGGSLPGTTSRLVRSYHNFSWVALFNARSPTSNFDNELGATLWDALGRVTEFPTHDLFSTFR</sequence>
<name>A0A6J4ML87_9BACT</name>
<dbReference type="PANTHER" id="PTHR46825:SF9">
    <property type="entry name" value="BETA-LACTAMASE-RELATED DOMAIN-CONTAINING PROTEIN"/>
    <property type="match status" value="1"/>
</dbReference>
<dbReference type="SUPFAM" id="SSF56601">
    <property type="entry name" value="beta-lactamase/transpeptidase-like"/>
    <property type="match status" value="1"/>
</dbReference>
<accession>A0A6J4ML87</accession>
<dbReference type="PANTHER" id="PTHR46825">
    <property type="entry name" value="D-ALANYL-D-ALANINE-CARBOXYPEPTIDASE/ENDOPEPTIDASE AMPH"/>
    <property type="match status" value="1"/>
</dbReference>
<gene>
    <name evidence="1" type="ORF">AVDCRST_MAG40-3314</name>
</gene>
<proteinExistence type="predicted"/>
<dbReference type="InterPro" id="IPR050491">
    <property type="entry name" value="AmpC-like"/>
</dbReference>
<feature type="non-terminal residue" evidence="1">
    <location>
        <position position="1"/>
    </location>
</feature>